<feature type="compositionally biased region" description="Low complexity" evidence="1">
    <location>
        <begin position="47"/>
        <end position="58"/>
    </location>
</feature>
<feature type="compositionally biased region" description="Basic and acidic residues" evidence="1">
    <location>
        <begin position="228"/>
        <end position="240"/>
    </location>
</feature>
<protein>
    <submittedName>
        <fullName evidence="2">Uncharacterized protein</fullName>
    </submittedName>
</protein>
<evidence type="ECO:0000313" key="2">
    <source>
        <dbReference type="EMBL" id="KAK5708321.1"/>
    </source>
</evidence>
<feature type="compositionally biased region" description="Polar residues" evidence="1">
    <location>
        <begin position="37"/>
        <end position="46"/>
    </location>
</feature>
<dbReference type="AlphaFoldDB" id="A0AAN7WJJ2"/>
<evidence type="ECO:0000256" key="1">
    <source>
        <dbReference type="SAM" id="MobiDB-lite"/>
    </source>
</evidence>
<accession>A0AAN7WJJ2</accession>
<feature type="region of interest" description="Disordered" evidence="1">
    <location>
        <begin position="221"/>
        <end position="254"/>
    </location>
</feature>
<reference evidence="2" key="1">
    <citation type="submission" date="2023-08" db="EMBL/GenBank/DDBJ databases">
        <title>Black Yeasts Isolated from many extreme environments.</title>
        <authorList>
            <person name="Coleine C."/>
            <person name="Stajich J.E."/>
            <person name="Selbmann L."/>
        </authorList>
    </citation>
    <scope>NUCLEOTIDE SEQUENCE</scope>
    <source>
        <strain evidence="2">CCFEE 5810</strain>
    </source>
</reference>
<sequence>MNKRKQATSDEPQQSKRSRVHTTLPFRNKRTHMHGTPQGQSTTRQRVSSAHLVAVASARWPGPGGGGQVGEDESDENQVSNDQESHHLSAAELSIKAAEMKIVDNEYDNEWNGFEEEEEEVTDAWSITSDNGHSDSERPIPAQIRAEAMRTVVKFWGNASVNELLGDDIIPKEARKPSGLLKSKTRKADPIITNLPVDRWSTAIKVALADLASVVDVRRASHHLRSPQRREGPALSHNDEYGQEPEQNPGIGECPVEGLKEFAWKCSYPN</sequence>
<gene>
    <name evidence="2" type="ORF">LTR97_000861</name>
</gene>
<dbReference type="Proteomes" id="UP001310594">
    <property type="component" value="Unassembled WGS sequence"/>
</dbReference>
<proteinExistence type="predicted"/>
<dbReference type="EMBL" id="JAVRQU010000001">
    <property type="protein sequence ID" value="KAK5708321.1"/>
    <property type="molecule type" value="Genomic_DNA"/>
</dbReference>
<organism evidence="2 3">
    <name type="scientific">Elasticomyces elasticus</name>
    <dbReference type="NCBI Taxonomy" id="574655"/>
    <lineage>
        <taxon>Eukaryota</taxon>
        <taxon>Fungi</taxon>
        <taxon>Dikarya</taxon>
        <taxon>Ascomycota</taxon>
        <taxon>Pezizomycotina</taxon>
        <taxon>Dothideomycetes</taxon>
        <taxon>Dothideomycetidae</taxon>
        <taxon>Mycosphaerellales</taxon>
        <taxon>Teratosphaeriaceae</taxon>
        <taxon>Elasticomyces</taxon>
    </lineage>
</organism>
<evidence type="ECO:0000313" key="3">
    <source>
        <dbReference type="Proteomes" id="UP001310594"/>
    </source>
</evidence>
<comment type="caution">
    <text evidence="2">The sequence shown here is derived from an EMBL/GenBank/DDBJ whole genome shotgun (WGS) entry which is preliminary data.</text>
</comment>
<name>A0AAN7WJJ2_9PEZI</name>
<feature type="region of interest" description="Disordered" evidence="1">
    <location>
        <begin position="1"/>
        <end position="87"/>
    </location>
</feature>